<dbReference type="EMBL" id="CAOQHR010000001">
    <property type="protein sequence ID" value="CAI6265885.1"/>
    <property type="molecule type" value="Genomic_DNA"/>
</dbReference>
<keyword evidence="5" id="KW-0732">Signal</keyword>
<keyword evidence="2" id="KW-0378">Hydrolase</keyword>
<evidence type="ECO:0000256" key="3">
    <source>
        <dbReference type="ARBA" id="ARBA00022840"/>
    </source>
</evidence>
<dbReference type="CDD" id="cd18793">
    <property type="entry name" value="SF2_C_SNF"/>
    <property type="match status" value="1"/>
</dbReference>
<dbReference type="InterPro" id="IPR000330">
    <property type="entry name" value="SNF2_N"/>
</dbReference>
<dbReference type="Proteomes" id="UP001152607">
    <property type="component" value="Unassembled WGS sequence"/>
</dbReference>
<organism evidence="7 8">
    <name type="scientific">Periconia digitata</name>
    <dbReference type="NCBI Taxonomy" id="1303443"/>
    <lineage>
        <taxon>Eukaryota</taxon>
        <taxon>Fungi</taxon>
        <taxon>Dikarya</taxon>
        <taxon>Ascomycota</taxon>
        <taxon>Pezizomycotina</taxon>
        <taxon>Dothideomycetes</taxon>
        <taxon>Pleosporomycetidae</taxon>
        <taxon>Pleosporales</taxon>
        <taxon>Massarineae</taxon>
        <taxon>Periconiaceae</taxon>
        <taxon>Periconia</taxon>
    </lineage>
</organism>
<evidence type="ECO:0000313" key="8">
    <source>
        <dbReference type="Proteomes" id="UP001152607"/>
    </source>
</evidence>
<evidence type="ECO:0000313" key="7">
    <source>
        <dbReference type="EMBL" id="CAI6265885.1"/>
    </source>
</evidence>
<dbReference type="InterPro" id="IPR001650">
    <property type="entry name" value="Helicase_C-like"/>
</dbReference>
<dbReference type="SMART" id="SM00487">
    <property type="entry name" value="DEXDc"/>
    <property type="match status" value="1"/>
</dbReference>
<accession>A0A9W4U3E6</accession>
<keyword evidence="1" id="KW-0547">Nucleotide-binding</keyword>
<dbReference type="InterPro" id="IPR027417">
    <property type="entry name" value="P-loop_NTPase"/>
</dbReference>
<dbReference type="Pfam" id="PF00176">
    <property type="entry name" value="SNF2-rel_dom"/>
    <property type="match status" value="1"/>
</dbReference>
<feature type="chain" id="PRO_5040828182" description="Helicase C-terminal domain-containing protein" evidence="5">
    <location>
        <begin position="18"/>
        <end position="1309"/>
    </location>
</feature>
<dbReference type="Gene3D" id="3.40.50.300">
    <property type="entry name" value="P-loop containing nucleotide triphosphate hydrolases"/>
    <property type="match status" value="2"/>
</dbReference>
<keyword evidence="3" id="KW-0067">ATP-binding</keyword>
<dbReference type="InterPro" id="IPR049730">
    <property type="entry name" value="SNF2/RAD54-like_C"/>
</dbReference>
<proteinExistence type="predicted"/>
<feature type="domain" description="Helicase C-terminal" evidence="6">
    <location>
        <begin position="1038"/>
        <end position="1192"/>
    </location>
</feature>
<dbReference type="Pfam" id="PF00271">
    <property type="entry name" value="Helicase_C"/>
    <property type="match status" value="1"/>
</dbReference>
<dbReference type="OrthoDB" id="2801544at2759"/>
<gene>
    <name evidence="7" type="ORF">PDIGIT_LOCUS1534</name>
</gene>
<evidence type="ECO:0000256" key="2">
    <source>
        <dbReference type="ARBA" id="ARBA00022801"/>
    </source>
</evidence>
<dbReference type="PANTHER" id="PTHR45626:SF51">
    <property type="entry name" value="SNF2-RELATED DOMAIN-CONTAINING PROTEIN"/>
    <property type="match status" value="1"/>
</dbReference>
<dbReference type="GO" id="GO:0008094">
    <property type="term" value="F:ATP-dependent activity, acting on DNA"/>
    <property type="evidence" value="ECO:0007669"/>
    <property type="project" value="TreeGrafter"/>
</dbReference>
<dbReference type="GO" id="GO:0005524">
    <property type="term" value="F:ATP binding"/>
    <property type="evidence" value="ECO:0007669"/>
    <property type="project" value="UniProtKB-KW"/>
</dbReference>
<dbReference type="PROSITE" id="PS51194">
    <property type="entry name" value="HELICASE_CTER"/>
    <property type="match status" value="1"/>
</dbReference>
<feature type="signal peptide" evidence="5">
    <location>
        <begin position="1"/>
        <end position="17"/>
    </location>
</feature>
<evidence type="ECO:0000256" key="4">
    <source>
        <dbReference type="SAM" id="MobiDB-lite"/>
    </source>
</evidence>
<name>A0A9W4U3E6_9PLEO</name>
<protein>
    <recommendedName>
        <fullName evidence="6">Helicase C-terminal domain-containing protein</fullName>
    </recommendedName>
</protein>
<sequence length="1309" mass="146864">MSYHLSLLRLYKCLASAFPTLSVDGSSSVPQRPNDPFFQRHTALVVSMVSIPYDKSENEDRLRDLRRYIALGCLHYECDLKHVIATQTAQHVQENVDPAAPVTADGTPKWEELHPDLPPEVKLIIGDETTRLLEAHWIRLFLHVTSTKSDHPHSILRVHLLPEDWANRIINRTSQSLKSALRKLLAVVDISSKSWHGDYAESKVCHFDPWAGVEDRSLFYLFNQLPSPNPQPHVIKNRFARNAVELLLDFAESSSLSSEEDGFYGLEGLQTKLYPYQARSASLMIQREASPQLQLDPRLEIRRSPTGEEYYFGARDGSFLHEPKFYETNRGGILAETMGLGKTIMCLSVILATRGHLPQIPPIYRPPPRVRNGVGSLIDMAASTLGRNSIPARDVLEREEIDRDLDLTGLKDALQRNLTHYEIPPDMPRMNRNTTIPPPRQLFPCSCTIVVVPRNLLHQWQSEIRKHISKDSLKILVVDIISKRGKPKNPSSEEDGMEFRHELPGPTELMRYDVLLFTRPRFEQEIQDGADEKGRRSWAGAPLQCQCPYIGSSRVRDCNCGRNVYESPLKKCHFLRIIIDEGHSFSSSVSNAVLVAKQIQTERRWVVSGTPAKNLVGVEMDLLAMEEEASDESSLRERAIEQRKTFRPDNENKKAAKALGTLASNFLMVRPWSDSSAEGKLDWDEYIYRHEHHYRKTYSGFSSCFLRTLQGLVIKTRPEDVNQDIRLPSMTHRVVYLKPCWFDKMTANLFIQVLRANAITSERSDVDYLFHKNSVKARHSLIRNLRQSNFTWTGFSLEDVTSTLETSRKYLDKAEKECSVSDAQLLLESSSIVAELTKSESWIALSTAHEVGMAVQNFPKDCEKSFSLAYPDQPSMIGITQLLDGQLHIDSHILSENPSKGLDAVGQAAKAKIAAIAEAEDGTKETKDKAKGDIQLVKAGVPSSCVGSQPVTSRRAAVTAPRISPTKATTSNKNTKLTLNTKQHTPKLTKEVEEIQKSTPVSPIRPRKRRLTLSDEMAQLPNGSPLRETRVVGTTSAKLSYLITKVVQHQATEKIIIFYDGDNAAFYIAQCLEMLYINHRIYARTLDNTRRSEYVGLFNENPDIRVLLIDVACGALGLNLNAASVVLIVNPINRPEIQAQAIKRAHRIGQTKEVLVETLVLEGTMEEAIFNRAKNMSRQQHQEAKELEDDEGITEIIQNAKILAIEPGEDEGAGKFAPLQIPQQVFGRPGREKYHRFGVVEEKEKAKKKPKTSNISKSTIEEAANGAADNGDGPIVDPSPRLWSSQAVTQSGPAISSTGVFSIFGGDLE</sequence>
<comment type="caution">
    <text evidence="7">The sequence shown here is derived from an EMBL/GenBank/DDBJ whole genome shotgun (WGS) entry which is preliminary data.</text>
</comment>
<dbReference type="InterPro" id="IPR050628">
    <property type="entry name" value="SNF2_RAD54_helicase_TF"/>
</dbReference>
<dbReference type="GO" id="GO:0005634">
    <property type="term" value="C:nucleus"/>
    <property type="evidence" value="ECO:0007669"/>
    <property type="project" value="TreeGrafter"/>
</dbReference>
<reference evidence="7" key="1">
    <citation type="submission" date="2023-01" db="EMBL/GenBank/DDBJ databases">
        <authorList>
            <person name="Van Ghelder C."/>
            <person name="Rancurel C."/>
        </authorList>
    </citation>
    <scope>NUCLEOTIDE SEQUENCE</scope>
    <source>
        <strain evidence="7">CNCM I-4278</strain>
    </source>
</reference>
<evidence type="ECO:0000256" key="1">
    <source>
        <dbReference type="ARBA" id="ARBA00022741"/>
    </source>
</evidence>
<evidence type="ECO:0000256" key="5">
    <source>
        <dbReference type="SAM" id="SignalP"/>
    </source>
</evidence>
<dbReference type="PANTHER" id="PTHR45626">
    <property type="entry name" value="TRANSCRIPTION TERMINATION FACTOR 2-RELATED"/>
    <property type="match status" value="1"/>
</dbReference>
<keyword evidence="8" id="KW-1185">Reference proteome</keyword>
<dbReference type="InterPro" id="IPR014001">
    <property type="entry name" value="Helicase_ATP-bd"/>
</dbReference>
<dbReference type="GO" id="GO:0016787">
    <property type="term" value="F:hydrolase activity"/>
    <property type="evidence" value="ECO:0007669"/>
    <property type="project" value="UniProtKB-KW"/>
</dbReference>
<evidence type="ECO:0000259" key="6">
    <source>
        <dbReference type="PROSITE" id="PS51194"/>
    </source>
</evidence>
<dbReference type="GO" id="GO:0006281">
    <property type="term" value="P:DNA repair"/>
    <property type="evidence" value="ECO:0007669"/>
    <property type="project" value="TreeGrafter"/>
</dbReference>
<dbReference type="SUPFAM" id="SSF52540">
    <property type="entry name" value="P-loop containing nucleoside triphosphate hydrolases"/>
    <property type="match status" value="2"/>
</dbReference>
<feature type="region of interest" description="Disordered" evidence="4">
    <location>
        <begin position="945"/>
        <end position="972"/>
    </location>
</feature>